<evidence type="ECO:0000313" key="1">
    <source>
        <dbReference type="EMBL" id="CCO25348.1"/>
    </source>
</evidence>
<keyword evidence="2" id="KW-1185">Reference proteome</keyword>
<organism evidence="1 2">
    <name type="scientific">Maridesulfovibrio hydrothermalis AM13 = DSM 14728</name>
    <dbReference type="NCBI Taxonomy" id="1121451"/>
    <lineage>
        <taxon>Bacteria</taxon>
        <taxon>Pseudomonadati</taxon>
        <taxon>Thermodesulfobacteriota</taxon>
        <taxon>Desulfovibrionia</taxon>
        <taxon>Desulfovibrionales</taxon>
        <taxon>Desulfovibrionaceae</taxon>
        <taxon>Maridesulfovibrio</taxon>
    </lineage>
</organism>
<gene>
    <name evidence="1" type="ORF">DESAM_23081</name>
</gene>
<sequence>MAGENKARKGQTKDKTIIDQYLSEGEILHLALKDRIGIFSVPVNYGFYGDKLYVHSSKQGRKIQALREGGVIGFSIVVSHEVVGKDAPCKWGCSFKSIIGTGVPRILDDKEKAAALNLIMKQYSGKEWEFNPAAIDAVDVVEIMITSVSARSVEKE</sequence>
<dbReference type="PANTHER" id="PTHR34071">
    <property type="entry name" value="5-NITROIMIDAZOLE ANTIBIOTICS RESISTANCE PROTEIN, NIMA-FAMILY-RELATED PROTEIN-RELATED"/>
    <property type="match status" value="1"/>
</dbReference>
<dbReference type="InterPro" id="IPR024747">
    <property type="entry name" value="Pyridox_Oxase-rel"/>
</dbReference>
<dbReference type="PANTHER" id="PTHR34071:SF2">
    <property type="entry name" value="FLAVIN-NUCLEOTIDE-BINDING PROTEIN"/>
    <property type="match status" value="1"/>
</dbReference>
<dbReference type="STRING" id="1121451.DESAM_23081"/>
<dbReference type="AlphaFoldDB" id="L0REY9"/>
<dbReference type="PATRIC" id="fig|1121451.3.peg.3285"/>
<dbReference type="HOGENOM" id="CLU_067890_1_2_7"/>
<dbReference type="InterPro" id="IPR012349">
    <property type="entry name" value="Split_barrel_FMN-bd"/>
</dbReference>
<dbReference type="KEGG" id="dhy:DESAM_23081"/>
<dbReference type="eggNOG" id="COG3467">
    <property type="taxonomic scope" value="Bacteria"/>
</dbReference>
<name>L0REY9_9BACT</name>
<dbReference type="Proteomes" id="UP000010808">
    <property type="component" value="Chromosome"/>
</dbReference>
<proteinExistence type="predicted"/>
<dbReference type="Gene3D" id="2.30.110.10">
    <property type="entry name" value="Electron Transport, Fmn-binding Protein, Chain A"/>
    <property type="match status" value="1"/>
</dbReference>
<dbReference type="RefSeq" id="WP_015337945.1">
    <property type="nucleotide sequence ID" value="NC_020055.1"/>
</dbReference>
<evidence type="ECO:0000313" key="2">
    <source>
        <dbReference type="Proteomes" id="UP000010808"/>
    </source>
</evidence>
<dbReference type="SUPFAM" id="SSF50475">
    <property type="entry name" value="FMN-binding split barrel"/>
    <property type="match status" value="1"/>
</dbReference>
<dbReference type="Pfam" id="PF12900">
    <property type="entry name" value="Pyridox_ox_2"/>
    <property type="match status" value="1"/>
</dbReference>
<accession>L0REY9</accession>
<dbReference type="EMBL" id="FO203522">
    <property type="protein sequence ID" value="CCO25348.1"/>
    <property type="molecule type" value="Genomic_DNA"/>
</dbReference>
<protein>
    <submittedName>
        <fullName evidence="1">Putative Pyridoxamine 5'-phosphate oxidase-related FMN-binding protein</fullName>
    </submittedName>
</protein>
<reference evidence="1 2" key="1">
    <citation type="submission" date="2012-10" db="EMBL/GenBank/DDBJ databases">
        <authorList>
            <person name="Genoscope - CEA"/>
        </authorList>
    </citation>
    <scope>NUCLEOTIDE SEQUENCE [LARGE SCALE GENOMIC DNA]</scope>
    <source>
        <strain evidence="2">AM13 / DSM 14728</strain>
    </source>
</reference>